<reference evidence="1 2" key="1">
    <citation type="submission" date="2023-03" db="EMBL/GenBank/DDBJ databases">
        <title>High recombination rates correlate with genetic variation in Cardiocondyla obscurior ants.</title>
        <authorList>
            <person name="Errbii M."/>
        </authorList>
    </citation>
    <scope>NUCLEOTIDE SEQUENCE [LARGE SCALE GENOMIC DNA]</scope>
    <source>
        <strain evidence="1">Alpha-2009</strain>
        <tissue evidence="1">Whole body</tissue>
    </source>
</reference>
<evidence type="ECO:0000313" key="2">
    <source>
        <dbReference type="Proteomes" id="UP001430953"/>
    </source>
</evidence>
<evidence type="ECO:0000313" key="1">
    <source>
        <dbReference type="EMBL" id="KAL0119766.1"/>
    </source>
</evidence>
<protein>
    <submittedName>
        <fullName evidence="1">Uncharacterized protein</fullName>
    </submittedName>
</protein>
<name>A0AAW2FUT7_9HYME</name>
<comment type="caution">
    <text evidence="1">The sequence shown here is derived from an EMBL/GenBank/DDBJ whole genome shotgun (WGS) entry which is preliminary data.</text>
</comment>
<dbReference type="Proteomes" id="UP001430953">
    <property type="component" value="Unassembled WGS sequence"/>
</dbReference>
<proteinExistence type="predicted"/>
<dbReference type="EMBL" id="JADYXP020000007">
    <property type="protein sequence ID" value="KAL0119766.1"/>
    <property type="molecule type" value="Genomic_DNA"/>
</dbReference>
<accession>A0AAW2FUT7</accession>
<sequence>MKITLVWVCIKIHANTHIFKEILTVTYTLRTDFLQKNFNYDILFVKICDVC</sequence>
<dbReference type="AlphaFoldDB" id="A0AAW2FUT7"/>
<keyword evidence="2" id="KW-1185">Reference proteome</keyword>
<gene>
    <name evidence="1" type="ORF">PUN28_007894</name>
</gene>
<organism evidence="1 2">
    <name type="scientific">Cardiocondyla obscurior</name>
    <dbReference type="NCBI Taxonomy" id="286306"/>
    <lineage>
        <taxon>Eukaryota</taxon>
        <taxon>Metazoa</taxon>
        <taxon>Ecdysozoa</taxon>
        <taxon>Arthropoda</taxon>
        <taxon>Hexapoda</taxon>
        <taxon>Insecta</taxon>
        <taxon>Pterygota</taxon>
        <taxon>Neoptera</taxon>
        <taxon>Endopterygota</taxon>
        <taxon>Hymenoptera</taxon>
        <taxon>Apocrita</taxon>
        <taxon>Aculeata</taxon>
        <taxon>Formicoidea</taxon>
        <taxon>Formicidae</taxon>
        <taxon>Myrmicinae</taxon>
        <taxon>Cardiocondyla</taxon>
    </lineage>
</organism>